<keyword evidence="3 7" id="KW-0378">Hydrolase</keyword>
<protein>
    <submittedName>
        <fullName evidence="7">Alpha/beta fold hydrolase</fullName>
    </submittedName>
</protein>
<dbReference type="PROSITE" id="PS51257">
    <property type="entry name" value="PROKAR_LIPOPROTEIN"/>
    <property type="match status" value="1"/>
</dbReference>
<dbReference type="Gene3D" id="3.40.50.1820">
    <property type="entry name" value="alpha/beta hydrolase"/>
    <property type="match status" value="1"/>
</dbReference>
<feature type="region of interest" description="Disordered" evidence="4">
    <location>
        <begin position="26"/>
        <end position="69"/>
    </location>
</feature>
<comment type="caution">
    <text evidence="7">The sequence shown here is derived from an EMBL/GenBank/DDBJ whole genome shotgun (WGS) entry which is preliminary data.</text>
</comment>
<dbReference type="GO" id="GO:0016787">
    <property type="term" value="F:hydrolase activity"/>
    <property type="evidence" value="ECO:0007669"/>
    <property type="project" value="UniProtKB-KW"/>
</dbReference>
<accession>A0A939JS16</accession>
<dbReference type="AlphaFoldDB" id="A0A939JS16"/>
<feature type="domain" description="Peptidase S33 tripeptidyl aminopeptidase-like C-terminal" evidence="6">
    <location>
        <begin position="413"/>
        <end position="516"/>
    </location>
</feature>
<dbReference type="EMBL" id="JAFMOF010000003">
    <property type="protein sequence ID" value="MBO0654930.1"/>
    <property type="molecule type" value="Genomic_DNA"/>
</dbReference>
<reference evidence="7" key="1">
    <citation type="submission" date="2021-03" db="EMBL/GenBank/DDBJ databases">
        <title>Streptomyces strains.</title>
        <authorList>
            <person name="Lund M.B."/>
            <person name="Toerring T."/>
        </authorList>
    </citation>
    <scope>NUCLEOTIDE SEQUENCE</scope>
    <source>
        <strain evidence="7">JCM 4242</strain>
    </source>
</reference>
<evidence type="ECO:0000256" key="5">
    <source>
        <dbReference type="SAM" id="SignalP"/>
    </source>
</evidence>
<evidence type="ECO:0000256" key="2">
    <source>
        <dbReference type="ARBA" id="ARBA00022729"/>
    </source>
</evidence>
<dbReference type="Proteomes" id="UP000664781">
    <property type="component" value="Unassembled WGS sequence"/>
</dbReference>
<gene>
    <name evidence="7" type="ORF">J1792_19745</name>
</gene>
<sequence length="517" mass="53774">MSPTRPRALALASAALAIALTATGCGGDAQPGADGPSATDDKGRSSAAPLRWSRCSAPTAAQGGGKAPGKGWECAKLPVPLDHAKPDGEKIELALIRARATDGSHRIGSLVFNFGGPGGSGVATLPGLADTYSTLRGRFDLVSFDPRGVGESAGVRCQSDKELDDAFQLDGTPDDDAELRATLASNKAYTDACAKNSAKVLPHVDTVSAARDLDLIRAALGEEKLHYFGISYGTELGAVYAHLYPKHVGRTVLDAVVDPTQDPVQGNLGQTKGFQLALDDYLKDCASGGAGGAAGGRCPSRDEITTLLKNLDATPLPTAQGRKLTQDEAVNGIAAALYSKDTWKYLTAGLQEAIGKRTGNTLLLLFDSLSGRSPDGRYSNLQAANRAISCADAEQRYTVEDVRRRLPEFRAASPVFGESAAWSLLACTDWPVKGRWKTPEVGAEGSAPILVVGNTGDPATPVAGAERMAEKLGKGVGVRLTVTGEGHGTYGVDECATKAVNADFLEGRVPKDGTTCP</sequence>
<dbReference type="Pfam" id="PF08386">
    <property type="entry name" value="Abhydrolase_4"/>
    <property type="match status" value="1"/>
</dbReference>
<dbReference type="SUPFAM" id="SSF53474">
    <property type="entry name" value="alpha/beta-Hydrolases"/>
    <property type="match status" value="1"/>
</dbReference>
<feature type="chain" id="PRO_5038592167" evidence="5">
    <location>
        <begin position="25"/>
        <end position="517"/>
    </location>
</feature>
<keyword evidence="2 5" id="KW-0732">Signal</keyword>
<dbReference type="InterPro" id="IPR051601">
    <property type="entry name" value="Serine_prot/Carboxylest_S33"/>
</dbReference>
<keyword evidence="8" id="KW-1185">Reference proteome</keyword>
<organism evidence="7 8">
    <name type="scientific">Streptomyces triculaminicus</name>
    <dbReference type="NCBI Taxonomy" id="2816232"/>
    <lineage>
        <taxon>Bacteria</taxon>
        <taxon>Bacillati</taxon>
        <taxon>Actinomycetota</taxon>
        <taxon>Actinomycetes</taxon>
        <taxon>Kitasatosporales</taxon>
        <taxon>Streptomycetaceae</taxon>
        <taxon>Streptomyces</taxon>
    </lineage>
</organism>
<evidence type="ECO:0000256" key="4">
    <source>
        <dbReference type="SAM" id="MobiDB-lite"/>
    </source>
</evidence>
<comment type="similarity">
    <text evidence="1">Belongs to the peptidase S33 family.</text>
</comment>
<dbReference type="PANTHER" id="PTHR43248">
    <property type="entry name" value="2-SUCCINYL-6-HYDROXY-2,4-CYCLOHEXADIENE-1-CARBOXYLATE SYNTHASE"/>
    <property type="match status" value="1"/>
</dbReference>
<dbReference type="RefSeq" id="WP_207247919.1">
    <property type="nucleotide sequence ID" value="NZ_JAFMOF010000003.1"/>
</dbReference>
<evidence type="ECO:0000256" key="1">
    <source>
        <dbReference type="ARBA" id="ARBA00010088"/>
    </source>
</evidence>
<evidence type="ECO:0000313" key="8">
    <source>
        <dbReference type="Proteomes" id="UP000664781"/>
    </source>
</evidence>
<proteinExistence type="inferred from homology"/>
<evidence type="ECO:0000256" key="3">
    <source>
        <dbReference type="ARBA" id="ARBA00022801"/>
    </source>
</evidence>
<feature type="signal peptide" evidence="5">
    <location>
        <begin position="1"/>
        <end position="24"/>
    </location>
</feature>
<evidence type="ECO:0000313" key="7">
    <source>
        <dbReference type="EMBL" id="MBO0654930.1"/>
    </source>
</evidence>
<dbReference type="InterPro" id="IPR013595">
    <property type="entry name" value="Pept_S33_TAP-like_C"/>
</dbReference>
<evidence type="ECO:0000259" key="6">
    <source>
        <dbReference type="Pfam" id="PF08386"/>
    </source>
</evidence>
<dbReference type="PANTHER" id="PTHR43248:SF29">
    <property type="entry name" value="TRIPEPTIDYL AMINOPEPTIDASE"/>
    <property type="match status" value="1"/>
</dbReference>
<name>A0A939JS16_9ACTN</name>
<dbReference type="InterPro" id="IPR029058">
    <property type="entry name" value="AB_hydrolase_fold"/>
</dbReference>